<name>A0ABM8P928_9BURK</name>
<keyword evidence="3" id="KW-1185">Reference proteome</keyword>
<dbReference type="Proteomes" id="UP000598032">
    <property type="component" value="Unassembled WGS sequence"/>
</dbReference>
<organism evidence="2 3">
    <name type="scientific">Paraburkholderia metrosideri</name>
    <dbReference type="NCBI Taxonomy" id="580937"/>
    <lineage>
        <taxon>Bacteria</taxon>
        <taxon>Pseudomonadati</taxon>
        <taxon>Pseudomonadota</taxon>
        <taxon>Betaproteobacteria</taxon>
        <taxon>Burkholderiales</taxon>
        <taxon>Burkholderiaceae</taxon>
        <taxon>Paraburkholderia</taxon>
    </lineage>
</organism>
<protein>
    <submittedName>
        <fullName evidence="2">Uncharacterized protein</fullName>
    </submittedName>
</protein>
<feature type="region of interest" description="Disordered" evidence="1">
    <location>
        <begin position="209"/>
        <end position="234"/>
    </location>
</feature>
<evidence type="ECO:0000313" key="3">
    <source>
        <dbReference type="Proteomes" id="UP000598032"/>
    </source>
</evidence>
<comment type="caution">
    <text evidence="2">The sequence shown here is derived from an EMBL/GenBank/DDBJ whole genome shotgun (WGS) entry which is preliminary data.</text>
</comment>
<feature type="compositionally biased region" description="Basic residues" evidence="1">
    <location>
        <begin position="209"/>
        <end position="218"/>
    </location>
</feature>
<dbReference type="Gene3D" id="3.40.50.1820">
    <property type="entry name" value="alpha/beta hydrolase"/>
    <property type="match status" value="1"/>
</dbReference>
<dbReference type="InterPro" id="IPR029058">
    <property type="entry name" value="AB_hydrolase_fold"/>
</dbReference>
<dbReference type="SUPFAM" id="SSF53474">
    <property type="entry name" value="alpha/beta-Hydrolases"/>
    <property type="match status" value="1"/>
</dbReference>
<sequence>MNNRFAPWMTTPARTVRPGHFWVPGDRVTIGEHTYQTPPMYVEWETPETIKRRRPVVLMRGGGFQGTEWFDTPDGRPGWAQRLVEAGYAVLVVDRPGHRRSPYHVDTVGPMGPVFSYEGGRQIYFPGDDPHHTQWPFDSDDEAAMDEFIAGGPIRSSSAAARSASIVRGGRSADCGIFRRMRGVDRIDATRGSRLARQRPRTDLRKKLRRGARARARLVHPADRNGTSGHRRLN</sequence>
<proteinExistence type="predicted"/>
<accession>A0ABM8P928</accession>
<gene>
    <name evidence="2" type="ORF">LMG28140_06652</name>
</gene>
<dbReference type="EMBL" id="CAJHCP010000025">
    <property type="protein sequence ID" value="CAD6559536.1"/>
    <property type="molecule type" value="Genomic_DNA"/>
</dbReference>
<evidence type="ECO:0000256" key="1">
    <source>
        <dbReference type="SAM" id="MobiDB-lite"/>
    </source>
</evidence>
<evidence type="ECO:0000313" key="2">
    <source>
        <dbReference type="EMBL" id="CAD6559536.1"/>
    </source>
</evidence>
<reference evidence="2 3" key="1">
    <citation type="submission" date="2020-10" db="EMBL/GenBank/DDBJ databases">
        <authorList>
            <person name="Peeters C."/>
        </authorList>
    </citation>
    <scope>NUCLEOTIDE SEQUENCE [LARGE SCALE GENOMIC DNA]</scope>
    <source>
        <strain evidence="2 3">LMG 28140</strain>
    </source>
</reference>